<evidence type="ECO:0000256" key="6">
    <source>
        <dbReference type="ARBA" id="ARBA00023136"/>
    </source>
</evidence>
<protein>
    <submittedName>
        <fullName evidence="10">Capsular polysaccharide biosynthesis protein</fullName>
    </submittedName>
</protein>
<evidence type="ECO:0000313" key="10">
    <source>
        <dbReference type="EMBL" id="SER39364.1"/>
    </source>
</evidence>
<organism evidence="10 11">
    <name type="scientific">Butyrivibrio fibrisolvens</name>
    <dbReference type="NCBI Taxonomy" id="831"/>
    <lineage>
        <taxon>Bacteria</taxon>
        <taxon>Bacillati</taxon>
        <taxon>Bacillota</taxon>
        <taxon>Clostridia</taxon>
        <taxon>Lachnospirales</taxon>
        <taxon>Lachnospiraceae</taxon>
        <taxon>Butyrivibrio</taxon>
    </lineage>
</organism>
<dbReference type="eggNOG" id="COG3944">
    <property type="taxonomic scope" value="Bacteria"/>
</dbReference>
<dbReference type="InterPro" id="IPR050445">
    <property type="entry name" value="Bact_polysacc_biosynth/exp"/>
</dbReference>
<feature type="transmembrane region" description="Helical" evidence="8">
    <location>
        <begin position="34"/>
        <end position="56"/>
    </location>
</feature>
<feature type="transmembrane region" description="Helical" evidence="8">
    <location>
        <begin position="189"/>
        <end position="214"/>
    </location>
</feature>
<gene>
    <name evidence="10" type="ORF">SAMN04487884_10518</name>
</gene>
<evidence type="ECO:0000256" key="4">
    <source>
        <dbReference type="ARBA" id="ARBA00022692"/>
    </source>
</evidence>
<comment type="subcellular location">
    <subcellularLocation>
        <location evidence="1">Cell membrane</location>
        <topology evidence="1">Multi-pass membrane protein</topology>
    </subcellularLocation>
</comment>
<dbReference type="PANTHER" id="PTHR32309">
    <property type="entry name" value="TYROSINE-PROTEIN KINASE"/>
    <property type="match status" value="1"/>
</dbReference>
<keyword evidence="4 8" id="KW-0812">Transmembrane</keyword>
<evidence type="ECO:0000256" key="8">
    <source>
        <dbReference type="SAM" id="Phobius"/>
    </source>
</evidence>
<evidence type="ECO:0000256" key="1">
    <source>
        <dbReference type="ARBA" id="ARBA00004651"/>
    </source>
</evidence>
<evidence type="ECO:0000256" key="5">
    <source>
        <dbReference type="ARBA" id="ARBA00022989"/>
    </source>
</evidence>
<dbReference type="GO" id="GO:0004713">
    <property type="term" value="F:protein tyrosine kinase activity"/>
    <property type="evidence" value="ECO:0007669"/>
    <property type="project" value="TreeGrafter"/>
</dbReference>
<evidence type="ECO:0000259" key="9">
    <source>
        <dbReference type="Pfam" id="PF02706"/>
    </source>
</evidence>
<dbReference type="Proteomes" id="UP000182584">
    <property type="component" value="Unassembled WGS sequence"/>
</dbReference>
<feature type="domain" description="Polysaccharide chain length determinant N-terminal" evidence="9">
    <location>
        <begin position="20"/>
        <end position="110"/>
    </location>
</feature>
<dbReference type="Pfam" id="PF02706">
    <property type="entry name" value="Wzz"/>
    <property type="match status" value="1"/>
</dbReference>
<evidence type="ECO:0000256" key="7">
    <source>
        <dbReference type="SAM" id="MobiDB-lite"/>
    </source>
</evidence>
<sequence>MEQTDVNMNQNAQNSSSVIEIDMGEIIGILIHRLWLILLVGTVCAIAGFTFSKFVLPEEFRSTTKIYVLDKDSTDSSNIYTDLQVGSQLTKDYAELITSRYVLESVIDTLGISDRYDYDDFMEKVSVNTPADTRIVAITVTDTDPYTAQTIANYIREVSAEHIENVMDIDAVNVVEVANLPTEKSAPNCLLWTIGGFALGTILVAALLIIHFLVDDTVKTSEDVEKYLGISALGIIPFDENVTQDIGSQNFKKGKKSKKHKNHDDIRSIAPNVMDDSENTGS</sequence>
<name>A0A1H9NTJ4_BUTFI</name>
<evidence type="ECO:0000256" key="2">
    <source>
        <dbReference type="ARBA" id="ARBA00006683"/>
    </source>
</evidence>
<feature type="region of interest" description="Disordered" evidence="7">
    <location>
        <begin position="249"/>
        <end position="282"/>
    </location>
</feature>
<feature type="compositionally biased region" description="Basic residues" evidence="7">
    <location>
        <begin position="252"/>
        <end position="261"/>
    </location>
</feature>
<keyword evidence="6 8" id="KW-0472">Membrane</keyword>
<evidence type="ECO:0000313" key="11">
    <source>
        <dbReference type="Proteomes" id="UP000182584"/>
    </source>
</evidence>
<proteinExistence type="inferred from homology"/>
<dbReference type="EMBL" id="FOGJ01000005">
    <property type="protein sequence ID" value="SER39364.1"/>
    <property type="molecule type" value="Genomic_DNA"/>
</dbReference>
<keyword evidence="3" id="KW-1003">Cell membrane</keyword>
<dbReference type="GO" id="GO:0005886">
    <property type="term" value="C:plasma membrane"/>
    <property type="evidence" value="ECO:0007669"/>
    <property type="project" value="UniProtKB-SubCell"/>
</dbReference>
<keyword evidence="5 8" id="KW-1133">Transmembrane helix</keyword>
<dbReference type="AlphaFoldDB" id="A0A1H9NTJ4"/>
<comment type="similarity">
    <text evidence="2">Belongs to the CpsC/CapA family.</text>
</comment>
<dbReference type="PANTHER" id="PTHR32309:SF13">
    <property type="entry name" value="FERRIC ENTEROBACTIN TRANSPORT PROTEIN FEPE"/>
    <property type="match status" value="1"/>
</dbReference>
<reference evidence="10 11" key="1">
    <citation type="submission" date="2016-10" db="EMBL/GenBank/DDBJ databases">
        <authorList>
            <person name="de Groot N.N."/>
        </authorList>
    </citation>
    <scope>NUCLEOTIDE SEQUENCE [LARGE SCALE GENOMIC DNA]</scope>
    <source>
        <strain evidence="10 11">AR40</strain>
    </source>
</reference>
<dbReference type="RefSeq" id="WP_074754802.1">
    <property type="nucleotide sequence ID" value="NZ_FOGJ01000005.1"/>
</dbReference>
<dbReference type="InterPro" id="IPR003856">
    <property type="entry name" value="LPS_length_determ_N"/>
</dbReference>
<evidence type="ECO:0000256" key="3">
    <source>
        <dbReference type="ARBA" id="ARBA00022475"/>
    </source>
</evidence>
<accession>A0A1H9NTJ4</accession>